<evidence type="ECO:0000256" key="3">
    <source>
        <dbReference type="ARBA" id="ARBA00022884"/>
    </source>
</evidence>
<dbReference type="GO" id="GO:0098808">
    <property type="term" value="F:mRNA cap binding"/>
    <property type="evidence" value="ECO:0007669"/>
    <property type="project" value="UniProtKB-UniRule"/>
</dbReference>
<keyword evidence="3" id="KW-0694">RNA-binding</keyword>
<dbReference type="GO" id="GO:0005852">
    <property type="term" value="C:eukaryotic translation initiation factor 3 complex"/>
    <property type="evidence" value="ECO:0007669"/>
    <property type="project" value="UniProtKB-UniRule"/>
</dbReference>
<evidence type="ECO:0000313" key="8">
    <source>
        <dbReference type="EMBL" id="TIB33920.1"/>
    </source>
</evidence>
<dbReference type="InterPro" id="IPR007783">
    <property type="entry name" value="eIF3d"/>
</dbReference>
<comment type="caution">
    <text evidence="8">The sequence shown here is derived from an EMBL/GenBank/DDBJ whole genome shotgun (WGS) entry which is preliminary data.</text>
</comment>
<dbReference type="GO" id="GO:0016282">
    <property type="term" value="C:eukaryotic 43S preinitiation complex"/>
    <property type="evidence" value="ECO:0007669"/>
    <property type="project" value="UniProtKB-UniRule"/>
</dbReference>
<feature type="region of interest" description="Disordered" evidence="6">
    <location>
        <begin position="326"/>
        <end position="350"/>
    </location>
</feature>
<dbReference type="Proteomes" id="UP000310689">
    <property type="component" value="Unassembled WGS sequence"/>
</dbReference>
<dbReference type="PANTHER" id="PTHR12399">
    <property type="entry name" value="EUKARYOTIC TRANSLATION INITIATION FACTOR 3 SUBUNIT 7"/>
    <property type="match status" value="1"/>
</dbReference>
<keyword evidence="1 5" id="KW-0963">Cytoplasm</keyword>
<dbReference type="OrthoDB" id="16538at2759"/>
<feature type="region of interest" description="Disordered" evidence="6">
    <location>
        <begin position="100"/>
        <end position="155"/>
    </location>
</feature>
<reference evidence="9 10" key="1">
    <citation type="submission" date="2019-03" db="EMBL/GenBank/DDBJ databases">
        <title>Sequencing 23 genomes of Wallemia ichthyophaga.</title>
        <authorList>
            <person name="Gostincar C."/>
        </authorList>
    </citation>
    <scope>NUCLEOTIDE SEQUENCE [LARGE SCALE GENOMIC DNA]</scope>
    <source>
        <strain evidence="8 10">EXF-6200</strain>
        <strain evidence="7 9">EXF-8621</strain>
    </source>
</reference>
<dbReference type="EMBL" id="SPOI01000174">
    <property type="protein sequence ID" value="TIB33920.1"/>
    <property type="molecule type" value="Genomic_DNA"/>
</dbReference>
<dbReference type="PANTHER" id="PTHR12399:SF0">
    <property type="entry name" value="EUKARYOTIC TRANSLATION INITIATION FACTOR 3 SUBUNIT D"/>
    <property type="match status" value="1"/>
</dbReference>
<keyword evidence="2 5" id="KW-0396">Initiation factor</keyword>
<dbReference type="OMA" id="FMDKRDN"/>
<evidence type="ECO:0000313" key="10">
    <source>
        <dbReference type="Proteomes" id="UP000310689"/>
    </source>
</evidence>
<dbReference type="Proteomes" id="UP000306954">
    <property type="component" value="Unassembled WGS sequence"/>
</dbReference>
<proteinExistence type="inferred from homology"/>
<protein>
    <recommendedName>
        <fullName evidence="5">Eukaryotic translation initiation factor 3 subunit D</fullName>
        <shortName evidence="5">eIF3d</shortName>
    </recommendedName>
</protein>
<comment type="subcellular location">
    <subcellularLocation>
        <location evidence="5">Cytoplasm</location>
    </subcellularLocation>
</comment>
<dbReference type="AlphaFoldDB" id="A0A4T0I0T5"/>
<sequence length="553" mass="62601">MEFKLPKLSSNENFGPPVNNKSNRFNEIPFSPYSKFDKITQIADFNLDLKDDQSKQSNKQLKPLQKSIYGSGSATAFGYIHGEDEASFSLVDNKTSAKRTVALGKRQQSRTQPSRPTPTRTNTNQRQQQQQQTQQKQQPRTHRKMGWKDWDKPNRIRDASVQVEPEWQNIAEIDFPRLNKLNLDVNEGEDVESFGQLYPYDRSFDRINTKNEKPLEIKDRTRYNPSTSVDPVIKKLAQQDKAQVFATDCVLSVLMTSARSVYPWDLVVVRKGNQIFLDKREGGPFDFASVNENAADPPMENDKETLNTPASLSFEATYVNHNYTTQVTNEEGKPKPVGESNPFHSGDEPDPLAKNVYKYRKFNLAIDDSEKMDLIVRTELDAYVPNLKKKDPTPTPQITIRALNEFDHKAQGSGGALDWRTKLDSQRGAVVATELKNNSAKLARWAVQSILAGADQMKFGFISRANPRDESKHVIVGVQSYKPKDLASQLHITLSNGFGIVRTIVDLVKNQPEGKYILIKDPNRSIIRLYSVPADFGETDQDAQEKQGDFNAN</sequence>
<feature type="region of interest" description="Disordered" evidence="6">
    <location>
        <begin position="1"/>
        <end position="26"/>
    </location>
</feature>
<dbReference type="GO" id="GO:0003743">
    <property type="term" value="F:translation initiation factor activity"/>
    <property type="evidence" value="ECO:0007669"/>
    <property type="project" value="UniProtKB-UniRule"/>
</dbReference>
<dbReference type="GO" id="GO:0002191">
    <property type="term" value="P:cap-dependent translational initiation"/>
    <property type="evidence" value="ECO:0007669"/>
    <property type="project" value="UniProtKB-UniRule"/>
</dbReference>
<dbReference type="GO" id="GO:0033290">
    <property type="term" value="C:eukaryotic 48S preinitiation complex"/>
    <property type="evidence" value="ECO:0007669"/>
    <property type="project" value="UniProtKB-UniRule"/>
</dbReference>
<evidence type="ECO:0000256" key="2">
    <source>
        <dbReference type="ARBA" id="ARBA00022540"/>
    </source>
</evidence>
<feature type="compositionally biased region" description="Low complexity" evidence="6">
    <location>
        <begin position="105"/>
        <end position="138"/>
    </location>
</feature>
<comment type="function">
    <text evidence="5">mRNA cap-binding component of the eukaryotic translation initiation factor 3 (eIF-3) complex, which is involved in protein synthesis of a specialized repertoire of mRNAs and, together with other initiation factors, stimulates binding of mRNA and methionyl-tRNAi to the 40S ribosome. The eIF-3 complex specifically targets and initiates translation of a subset of mRNAs involved in cell proliferation. In the eIF-3 complex, eif3d specifically recognizes and binds the 7-methylguanosine cap of a subset of mRNAs.</text>
</comment>
<evidence type="ECO:0000256" key="1">
    <source>
        <dbReference type="ARBA" id="ARBA00022490"/>
    </source>
</evidence>
<evidence type="ECO:0000313" key="7">
    <source>
        <dbReference type="EMBL" id="TIB10152.1"/>
    </source>
</evidence>
<evidence type="ECO:0000256" key="6">
    <source>
        <dbReference type="SAM" id="MobiDB-lite"/>
    </source>
</evidence>
<dbReference type="HAMAP" id="MF_03003">
    <property type="entry name" value="eIF3d"/>
    <property type="match status" value="1"/>
</dbReference>
<feature type="compositionally biased region" description="Basic and acidic residues" evidence="6">
    <location>
        <begin position="146"/>
        <end position="155"/>
    </location>
</feature>
<dbReference type="PIRSF" id="PIRSF016281">
    <property type="entry name" value="EIF-3_zeta"/>
    <property type="match status" value="1"/>
</dbReference>
<dbReference type="Pfam" id="PF05091">
    <property type="entry name" value="eIF-3_zeta"/>
    <property type="match status" value="1"/>
</dbReference>
<accession>A0A4T0I0T5</accession>
<keyword evidence="4 5" id="KW-0648">Protein biosynthesis</keyword>
<gene>
    <name evidence="8" type="ORF">E3P86_02904</name>
    <name evidence="7" type="ORF">E3P90_02972</name>
</gene>
<comment type="domain">
    <text evidence="5">The RNA gate region regulates mRNA cap recognition to prevent promiscuous mRNA-binding before assembly of eif3d into the full eukaryotic translation initiation factor 3 (eIF-3) complex.</text>
</comment>
<evidence type="ECO:0000256" key="4">
    <source>
        <dbReference type="ARBA" id="ARBA00022917"/>
    </source>
</evidence>
<comment type="subunit">
    <text evidence="5">Component of the eukaryotic translation initiation factor 3 (eIF-3) complex.</text>
</comment>
<dbReference type="EMBL" id="SPOF01000033">
    <property type="protein sequence ID" value="TIB10152.1"/>
    <property type="molecule type" value="Genomic_DNA"/>
</dbReference>
<feature type="compositionally biased region" description="Polar residues" evidence="6">
    <location>
        <begin position="8"/>
        <end position="25"/>
    </location>
</feature>
<organism evidence="8 10">
    <name type="scientific">Wallemia ichthyophaga</name>
    <dbReference type="NCBI Taxonomy" id="245174"/>
    <lineage>
        <taxon>Eukaryota</taxon>
        <taxon>Fungi</taxon>
        <taxon>Dikarya</taxon>
        <taxon>Basidiomycota</taxon>
        <taxon>Wallemiomycotina</taxon>
        <taxon>Wallemiomycetes</taxon>
        <taxon>Wallemiales</taxon>
        <taxon>Wallemiaceae</taxon>
        <taxon>Wallemia</taxon>
    </lineage>
</organism>
<feature type="region of interest" description="RNA gate" evidence="5">
    <location>
        <begin position="284"/>
        <end position="298"/>
    </location>
</feature>
<dbReference type="GO" id="GO:0001732">
    <property type="term" value="P:formation of cytoplasmic translation initiation complex"/>
    <property type="evidence" value="ECO:0007669"/>
    <property type="project" value="UniProtKB-UniRule"/>
</dbReference>
<name>A0A4T0I0T5_WALIC</name>
<comment type="similarity">
    <text evidence="5">Belongs to the eIF-3 subunit D family.</text>
</comment>
<evidence type="ECO:0000313" key="9">
    <source>
        <dbReference type="Proteomes" id="UP000306954"/>
    </source>
</evidence>
<evidence type="ECO:0000256" key="5">
    <source>
        <dbReference type="HAMAP-Rule" id="MF_03003"/>
    </source>
</evidence>